<feature type="transmembrane region" description="Helical" evidence="7">
    <location>
        <begin position="215"/>
        <end position="238"/>
    </location>
</feature>
<evidence type="ECO:0000256" key="4">
    <source>
        <dbReference type="ARBA" id="ARBA00022692"/>
    </source>
</evidence>
<keyword evidence="3" id="KW-1003">Cell membrane</keyword>
<evidence type="ECO:0000256" key="3">
    <source>
        <dbReference type="ARBA" id="ARBA00022475"/>
    </source>
</evidence>
<accession>A0A7J9SGV9</accession>
<keyword evidence="6 7" id="KW-0472">Membrane</keyword>
<proteinExistence type="inferred from homology"/>
<dbReference type="Pfam" id="PF12911">
    <property type="entry name" value="OppC_N"/>
    <property type="match status" value="1"/>
</dbReference>
<keyword evidence="5 7" id="KW-1133">Transmembrane helix</keyword>
<dbReference type="CDD" id="cd06261">
    <property type="entry name" value="TM_PBP2"/>
    <property type="match status" value="1"/>
</dbReference>
<evidence type="ECO:0000313" key="9">
    <source>
        <dbReference type="EMBL" id="MBB6645633.1"/>
    </source>
</evidence>
<evidence type="ECO:0000256" key="2">
    <source>
        <dbReference type="ARBA" id="ARBA00022448"/>
    </source>
</evidence>
<dbReference type="GO" id="GO:0055085">
    <property type="term" value="P:transmembrane transport"/>
    <property type="evidence" value="ECO:0007669"/>
    <property type="project" value="InterPro"/>
</dbReference>
<dbReference type="PANTHER" id="PTHR43386:SF1">
    <property type="entry name" value="D,D-DIPEPTIDE TRANSPORT SYSTEM PERMEASE PROTEIN DDPC-RELATED"/>
    <property type="match status" value="1"/>
</dbReference>
<comment type="similarity">
    <text evidence="7">Belongs to the binding-protein-dependent transport system permease family.</text>
</comment>
<dbReference type="GO" id="GO:0005886">
    <property type="term" value="C:plasma membrane"/>
    <property type="evidence" value="ECO:0007669"/>
    <property type="project" value="UniProtKB-SubCell"/>
</dbReference>
<dbReference type="InterPro" id="IPR000515">
    <property type="entry name" value="MetI-like"/>
</dbReference>
<dbReference type="PANTHER" id="PTHR43386">
    <property type="entry name" value="OLIGOPEPTIDE TRANSPORT SYSTEM PERMEASE PROTEIN APPC"/>
    <property type="match status" value="1"/>
</dbReference>
<dbReference type="InterPro" id="IPR025966">
    <property type="entry name" value="OppC_N"/>
</dbReference>
<dbReference type="EMBL" id="JACKXD010000001">
    <property type="protein sequence ID" value="MBB6645633.1"/>
    <property type="molecule type" value="Genomic_DNA"/>
</dbReference>
<dbReference type="SUPFAM" id="SSF161098">
    <property type="entry name" value="MetI-like"/>
    <property type="match status" value="1"/>
</dbReference>
<dbReference type="RefSeq" id="WP_185191972.1">
    <property type="nucleotide sequence ID" value="NZ_JACKXD010000001.1"/>
</dbReference>
<dbReference type="Pfam" id="PF00528">
    <property type="entry name" value="BPD_transp_1"/>
    <property type="match status" value="1"/>
</dbReference>
<feature type="transmembrane region" description="Helical" evidence="7">
    <location>
        <begin position="258"/>
        <end position="284"/>
    </location>
</feature>
<dbReference type="PROSITE" id="PS50928">
    <property type="entry name" value="ABC_TM1"/>
    <property type="match status" value="1"/>
</dbReference>
<dbReference type="Gene3D" id="1.10.3720.10">
    <property type="entry name" value="MetI-like"/>
    <property type="match status" value="1"/>
</dbReference>
<evidence type="ECO:0000259" key="8">
    <source>
        <dbReference type="PROSITE" id="PS50928"/>
    </source>
</evidence>
<dbReference type="Proteomes" id="UP000546257">
    <property type="component" value="Unassembled WGS sequence"/>
</dbReference>
<evidence type="ECO:0000256" key="1">
    <source>
        <dbReference type="ARBA" id="ARBA00004651"/>
    </source>
</evidence>
<keyword evidence="2 7" id="KW-0813">Transport</keyword>
<dbReference type="InterPro" id="IPR050366">
    <property type="entry name" value="BP-dependent_transpt_permease"/>
</dbReference>
<dbReference type="InterPro" id="IPR035906">
    <property type="entry name" value="MetI-like_sf"/>
</dbReference>
<gene>
    <name evidence="9" type="ORF">H5V44_04870</name>
</gene>
<evidence type="ECO:0000256" key="7">
    <source>
        <dbReference type="RuleBase" id="RU363032"/>
    </source>
</evidence>
<reference evidence="9 10" key="1">
    <citation type="submission" date="2020-08" db="EMBL/GenBank/DDBJ databases">
        <authorList>
            <person name="Seo M.-J."/>
        </authorList>
    </citation>
    <scope>NUCLEOTIDE SEQUENCE [LARGE SCALE GENOMIC DNA]</scope>
    <source>
        <strain evidence="9 10">MBLA0160</strain>
    </source>
</reference>
<sequence length="414" mass="44419">MSTDTDAGTEEAQRFDQVDWEAYAGGRTTQPSINTVLFALTAAPVLALAVYNWVAVGQRETALGALAAATNLERVFGTLGLDFRIAAVDYAFAVTLLLFVWYLVLPLYQHPRITRHYWRRFRRNRPALVSLAWLLVVFGGGLLGPLVLNAPEQNVLAGHQPPIGLSIDQANVPQCVGEVVDGRCQGTWQYPLGTTRGGVGVFTGVVYGMTISMKIAFITTTIVAGVGITVGTVSAYAGGWVDEVAMRAVDIVLSFPTLLFFLLILYAYGAGLGMFIVVFSAFGWGGTARYVRSKALSVSEEEFVKAGRLSGASTRRIVRRHVVPNTASSIITQLTLLIPGFLLAEAQLAFLGLGDSSIASWGQLIAAGRSDLAFAPWIVLAPGIVLFLTILAFNFLGDALLDAVDPEATTEAER</sequence>
<comment type="caution">
    <text evidence="9">The sequence shown here is derived from an EMBL/GenBank/DDBJ whole genome shotgun (WGS) entry which is preliminary data.</text>
</comment>
<feature type="transmembrane region" description="Helical" evidence="7">
    <location>
        <begin position="128"/>
        <end position="148"/>
    </location>
</feature>
<comment type="subcellular location">
    <subcellularLocation>
        <location evidence="1 7">Cell membrane</location>
        <topology evidence="1 7">Multi-pass membrane protein</topology>
    </subcellularLocation>
</comment>
<keyword evidence="4 7" id="KW-0812">Transmembrane</keyword>
<feature type="domain" description="ABC transmembrane type-1" evidence="8">
    <location>
        <begin position="209"/>
        <end position="397"/>
    </location>
</feature>
<feature type="transmembrane region" description="Helical" evidence="7">
    <location>
        <begin position="188"/>
        <end position="208"/>
    </location>
</feature>
<feature type="transmembrane region" description="Helical" evidence="7">
    <location>
        <begin position="374"/>
        <end position="396"/>
    </location>
</feature>
<evidence type="ECO:0000256" key="6">
    <source>
        <dbReference type="ARBA" id="ARBA00023136"/>
    </source>
</evidence>
<feature type="transmembrane region" description="Helical" evidence="7">
    <location>
        <begin position="90"/>
        <end position="108"/>
    </location>
</feature>
<keyword evidence="10" id="KW-1185">Reference proteome</keyword>
<protein>
    <submittedName>
        <fullName evidence="9">ABC transporter permease</fullName>
    </submittedName>
</protein>
<dbReference type="AlphaFoldDB" id="A0A7J9SGV9"/>
<feature type="transmembrane region" description="Helical" evidence="7">
    <location>
        <begin position="322"/>
        <end position="342"/>
    </location>
</feature>
<evidence type="ECO:0000313" key="10">
    <source>
        <dbReference type="Proteomes" id="UP000546257"/>
    </source>
</evidence>
<feature type="transmembrane region" description="Helical" evidence="7">
    <location>
        <begin position="36"/>
        <end position="54"/>
    </location>
</feature>
<evidence type="ECO:0000256" key="5">
    <source>
        <dbReference type="ARBA" id="ARBA00022989"/>
    </source>
</evidence>
<name>A0A7J9SGV9_9EURY</name>
<organism evidence="9 10">
    <name type="scientific">Halobellus ruber</name>
    <dbReference type="NCBI Taxonomy" id="2761102"/>
    <lineage>
        <taxon>Archaea</taxon>
        <taxon>Methanobacteriati</taxon>
        <taxon>Methanobacteriota</taxon>
        <taxon>Stenosarchaea group</taxon>
        <taxon>Halobacteria</taxon>
        <taxon>Halobacteriales</taxon>
        <taxon>Haloferacaceae</taxon>
        <taxon>Halobellus</taxon>
    </lineage>
</organism>